<evidence type="ECO:0000313" key="2">
    <source>
        <dbReference type="EMBL" id="QGK69867.1"/>
    </source>
</evidence>
<keyword evidence="2" id="KW-0808">Transferase</keyword>
<dbReference type="RefSeq" id="WP_154076460.1">
    <property type="nucleotide sequence ID" value="NZ_CP045929.1"/>
</dbReference>
<reference evidence="3" key="1">
    <citation type="submission" date="2019-11" db="EMBL/GenBank/DDBJ databases">
        <title>The complete genome sequence of Saccharopolyspora sp. E2A.</title>
        <authorList>
            <person name="Zhang G."/>
        </authorList>
    </citation>
    <scope>NUCLEOTIDE SEQUENCE [LARGE SCALE GENOMIC DNA]</scope>
    <source>
        <strain evidence="3">E2A</strain>
    </source>
</reference>
<dbReference type="GO" id="GO:0016740">
    <property type="term" value="F:transferase activity"/>
    <property type="evidence" value="ECO:0007669"/>
    <property type="project" value="UniProtKB-KW"/>
</dbReference>
<dbReference type="Proteomes" id="UP000371041">
    <property type="component" value="Chromosome"/>
</dbReference>
<name>A0A5Q3QGC5_9PSEU</name>
<dbReference type="AlphaFoldDB" id="A0A5Q3QGC5"/>
<sequence length="212" mass="22935">MSKETVHLAVYDTLADWEYGHAAAHINDPRFQREPGRYKIVTVAPTLNPVTTAAGVRMVPDLAVTELRPRDSALFLLPGATAWDAGELGEFADKAGEFLDHGVPVAAICGATMGLARAGLLDDRAHTSSAAGYLAWSGYAGASRYLDEAVVDDGLLITAGPQSPVDFATAIFRRLDLYEQDFLDAWYGFHQHQDAGLFETMMTRATQEESSA</sequence>
<accession>A0A5Q3QGC5</accession>
<gene>
    <name evidence="2" type="ORF">GIY23_10355</name>
</gene>
<dbReference type="KEGG" id="sace:GIY23_10355"/>
<organism evidence="2 3">
    <name type="scientific">Allosaccharopolyspora coralli</name>
    <dbReference type="NCBI Taxonomy" id="2665642"/>
    <lineage>
        <taxon>Bacteria</taxon>
        <taxon>Bacillati</taxon>
        <taxon>Actinomycetota</taxon>
        <taxon>Actinomycetes</taxon>
        <taxon>Pseudonocardiales</taxon>
        <taxon>Pseudonocardiaceae</taxon>
        <taxon>Allosaccharopolyspora</taxon>
    </lineage>
</organism>
<evidence type="ECO:0000259" key="1">
    <source>
        <dbReference type="Pfam" id="PF01965"/>
    </source>
</evidence>
<dbReference type="InterPro" id="IPR002818">
    <property type="entry name" value="DJ-1/PfpI"/>
</dbReference>
<protein>
    <submittedName>
        <fullName evidence="2">Glutamine amidotransferase</fullName>
    </submittedName>
</protein>
<keyword evidence="3" id="KW-1185">Reference proteome</keyword>
<evidence type="ECO:0000313" key="3">
    <source>
        <dbReference type="Proteomes" id="UP000371041"/>
    </source>
</evidence>
<dbReference type="EMBL" id="CP045929">
    <property type="protein sequence ID" value="QGK69867.1"/>
    <property type="molecule type" value="Genomic_DNA"/>
</dbReference>
<feature type="domain" description="DJ-1/PfpI" evidence="1">
    <location>
        <begin position="6"/>
        <end position="172"/>
    </location>
</feature>
<proteinExistence type="predicted"/>
<keyword evidence="2" id="KW-0315">Glutamine amidotransferase</keyword>
<dbReference type="Gene3D" id="3.40.50.880">
    <property type="match status" value="1"/>
</dbReference>
<dbReference type="Pfam" id="PF01965">
    <property type="entry name" value="DJ-1_PfpI"/>
    <property type="match status" value="1"/>
</dbReference>
<dbReference type="InterPro" id="IPR029062">
    <property type="entry name" value="Class_I_gatase-like"/>
</dbReference>
<dbReference type="SUPFAM" id="SSF52317">
    <property type="entry name" value="Class I glutamine amidotransferase-like"/>
    <property type="match status" value="1"/>
</dbReference>